<comment type="cofactor">
    <cofactor evidence="1">
        <name>FAD</name>
        <dbReference type="ChEBI" id="CHEBI:57692"/>
    </cofactor>
</comment>
<comment type="similarity">
    <text evidence="2">Belongs to the MnmG family.</text>
</comment>
<accession>A0AA88GIZ0</accession>
<evidence type="ECO:0000256" key="2">
    <source>
        <dbReference type="ARBA" id="ARBA00007653"/>
    </source>
</evidence>
<protein>
    <recommendedName>
        <fullName evidence="5">tRNA uridine 5-carboxymethylaminomethyl modification enzyme C-terminal subdomain domain-containing protein</fullName>
    </recommendedName>
</protein>
<dbReference type="NCBIfam" id="TIGR00136">
    <property type="entry name" value="mnmG_gidA"/>
    <property type="match status" value="1"/>
</dbReference>
<dbReference type="InterPro" id="IPR020595">
    <property type="entry name" value="MnmG-rel_CS"/>
</dbReference>
<keyword evidence="3" id="KW-0285">Flavoprotein</keyword>
<name>A0AA88GIZ0_NAELO</name>
<dbReference type="SMART" id="SM01228">
    <property type="entry name" value="GIDA_assoc_3"/>
    <property type="match status" value="1"/>
</dbReference>
<dbReference type="RefSeq" id="XP_044544638.1">
    <property type="nucleotide sequence ID" value="XM_044699457.1"/>
</dbReference>
<dbReference type="GO" id="GO:0030488">
    <property type="term" value="P:tRNA methylation"/>
    <property type="evidence" value="ECO:0007669"/>
    <property type="project" value="TreeGrafter"/>
</dbReference>
<organism evidence="6 7">
    <name type="scientific">Naegleria lovaniensis</name>
    <name type="common">Amoeba</name>
    <dbReference type="NCBI Taxonomy" id="51637"/>
    <lineage>
        <taxon>Eukaryota</taxon>
        <taxon>Discoba</taxon>
        <taxon>Heterolobosea</taxon>
        <taxon>Tetramitia</taxon>
        <taxon>Eutetramitia</taxon>
        <taxon>Vahlkampfiidae</taxon>
        <taxon>Naegleria</taxon>
    </lineage>
</organism>
<proteinExistence type="inferred from homology"/>
<dbReference type="Gene3D" id="1.10.150.570">
    <property type="entry name" value="GidA associated domain, C-terminal subdomain"/>
    <property type="match status" value="1"/>
</dbReference>
<dbReference type="Pfam" id="PF13932">
    <property type="entry name" value="SAM_GIDA_C"/>
    <property type="match status" value="1"/>
</dbReference>
<evidence type="ECO:0000313" key="7">
    <source>
        <dbReference type="Proteomes" id="UP000816034"/>
    </source>
</evidence>
<dbReference type="Gene3D" id="3.50.50.60">
    <property type="entry name" value="FAD/NAD(P)-binding domain"/>
    <property type="match status" value="2"/>
</dbReference>
<dbReference type="SUPFAM" id="SSF51905">
    <property type="entry name" value="FAD/NAD(P)-binding domain"/>
    <property type="match status" value="1"/>
</dbReference>
<dbReference type="Pfam" id="PF01134">
    <property type="entry name" value="GIDA"/>
    <property type="match status" value="1"/>
</dbReference>
<dbReference type="GO" id="GO:0050660">
    <property type="term" value="F:flavin adenine dinucleotide binding"/>
    <property type="evidence" value="ECO:0007669"/>
    <property type="project" value="InterPro"/>
</dbReference>
<gene>
    <name evidence="6" type="ORF">C9374_009287</name>
</gene>
<evidence type="ECO:0000256" key="3">
    <source>
        <dbReference type="ARBA" id="ARBA00022630"/>
    </source>
</evidence>
<dbReference type="GO" id="GO:0005737">
    <property type="term" value="C:cytoplasm"/>
    <property type="evidence" value="ECO:0007669"/>
    <property type="project" value="UniProtKB-ARBA"/>
</dbReference>
<dbReference type="InterPro" id="IPR036188">
    <property type="entry name" value="FAD/NAD-bd_sf"/>
</dbReference>
<evidence type="ECO:0000259" key="5">
    <source>
        <dbReference type="SMART" id="SM01228"/>
    </source>
</evidence>
<dbReference type="InterPro" id="IPR047001">
    <property type="entry name" value="MnmG_C_subdom"/>
</dbReference>
<evidence type="ECO:0000256" key="1">
    <source>
        <dbReference type="ARBA" id="ARBA00001974"/>
    </source>
</evidence>
<dbReference type="PANTHER" id="PTHR11806">
    <property type="entry name" value="GLUCOSE INHIBITED DIVISION PROTEIN A"/>
    <property type="match status" value="1"/>
</dbReference>
<dbReference type="AlphaFoldDB" id="A0AA88GIZ0"/>
<comment type="caution">
    <text evidence="6">The sequence shown here is derived from an EMBL/GenBank/DDBJ whole genome shotgun (WGS) entry which is preliminary data.</text>
</comment>
<dbReference type="InterPro" id="IPR040131">
    <property type="entry name" value="MnmG_N"/>
</dbReference>
<evidence type="ECO:0000256" key="4">
    <source>
        <dbReference type="ARBA" id="ARBA00022827"/>
    </source>
</evidence>
<feature type="domain" description="tRNA uridine 5-carboxymethylaminomethyl modification enzyme C-terminal subdomain" evidence="5">
    <location>
        <begin position="800"/>
        <end position="876"/>
    </location>
</feature>
<dbReference type="Proteomes" id="UP000816034">
    <property type="component" value="Unassembled WGS sequence"/>
</dbReference>
<evidence type="ECO:0000313" key="6">
    <source>
        <dbReference type="EMBL" id="KAG2377376.1"/>
    </source>
</evidence>
<dbReference type="PROSITE" id="PS01281">
    <property type="entry name" value="GIDA_2"/>
    <property type="match status" value="1"/>
</dbReference>
<dbReference type="InterPro" id="IPR004416">
    <property type="entry name" value="MnmG"/>
</dbReference>
<keyword evidence="4" id="KW-0274">FAD</keyword>
<keyword evidence="7" id="KW-1185">Reference proteome</keyword>
<dbReference type="InterPro" id="IPR026904">
    <property type="entry name" value="MnmG_C"/>
</dbReference>
<reference evidence="6 7" key="1">
    <citation type="journal article" date="2018" name="BMC Genomics">
        <title>The genome of Naegleria lovaniensis, the basis for a comparative approach to unravel pathogenicity factors of the human pathogenic amoeba N. fowleri.</title>
        <authorList>
            <person name="Liechti N."/>
            <person name="Schurch N."/>
            <person name="Bruggmann R."/>
            <person name="Wittwer M."/>
        </authorList>
    </citation>
    <scope>NUCLEOTIDE SEQUENCE [LARGE SCALE GENOMIC DNA]</scope>
    <source>
        <strain evidence="6 7">ATCC 30569</strain>
    </source>
</reference>
<dbReference type="InterPro" id="IPR002218">
    <property type="entry name" value="MnmG-rel"/>
</dbReference>
<dbReference type="GeneID" id="68101741"/>
<dbReference type="FunFam" id="3.50.50.60:FF:000002">
    <property type="entry name" value="tRNA uridine 5-carboxymethylaminomethyl modification enzyme MnmG"/>
    <property type="match status" value="1"/>
</dbReference>
<sequence length="893" mass="102116">MKRILLQKQHEPFSKASCSFISKSCVQRTHAHLKTNRFSNNHSSSDYYYLNLNQSKWVRNFHSFLSSADQHHSHSNTINVDSYHSATQQHDHASTMSINNNHRENFSSHSSSTVRTHPTFFDTIVVGGGHSGCEAAHASLFHNATTLMVTHSSDTIGVLSCNPSVGGVGKGILVKEVDALGGLMGVVSDYAMIHYNVLNQSKGPAVYGPRGQMDRHLYRTKMQQILNEYTKRYPDKFQIISGSVDQLLHENGEIRGVVLKDGTKIRAKSVVITTGTFLRGEIHIGNTVRFAGGRISEIGTERTCGSLSDCFYKEFQFEMGRMKTGTPPRLHRESIDWSKLTEQPSAKYIEPFSYMHDENTFYGTRVPLDQPHMMCYETETNERTHEIIRNNCSALADEVRFGNGPRYCPSIEIKVTRFPQRTSHRIWLEPEGIPPKCSIDGKVPYDHYSNVIYPNGISSSLPPEKQLEFLRTMKGLENVHMLQPGYAVAYDFVSPKVELTHTLQTRKCKGLFLAGQINGTTGYEEAAAQGIIAGINAAIYARQDNTEFILDRSEAYIGVLIDDLVTRGVDEPYRIFTSRSEYRLMLRADNADLRLTEKKYLHGLESLPIEGRKLKSSSRNRITKKDDDIYHEEYYNSLDTGSSVSEQRYMKTMQRKERITRALNMCHSVQFTPKMWNSILNLKDFSVGTDIGRKKSIADIIAQQHVTSLHDVDFKYLSEQAEYLPTIYDYTEGNTNAECENEERMMMEFAHEQENYELLNSQQPPSLGDAQQQYLLELELQSIQEAKQSRRDEQTIISECRYFQYYDQYEHDIEQLSKMENLTLPSELYDQLEEKGIFPHITTEERVKLMRYKPKTLREASMISGIRQTTLISIMQSLTSNNTRKRSGVLQKQ</sequence>
<dbReference type="GO" id="GO:0002098">
    <property type="term" value="P:tRNA wobble uridine modification"/>
    <property type="evidence" value="ECO:0007669"/>
    <property type="project" value="InterPro"/>
</dbReference>
<dbReference type="PROSITE" id="PS01280">
    <property type="entry name" value="GIDA_1"/>
    <property type="match status" value="1"/>
</dbReference>
<dbReference type="PANTHER" id="PTHR11806:SF0">
    <property type="entry name" value="PROTEIN MTO1 HOMOLOG, MITOCHONDRIAL"/>
    <property type="match status" value="1"/>
</dbReference>
<dbReference type="InterPro" id="IPR044920">
    <property type="entry name" value="MnmG_C_subdom_sf"/>
</dbReference>
<dbReference type="EMBL" id="PYSW02000038">
    <property type="protein sequence ID" value="KAG2377376.1"/>
    <property type="molecule type" value="Genomic_DNA"/>
</dbReference>